<gene>
    <name evidence="2" type="ORF">MNBD_BACTEROID06-252</name>
</gene>
<evidence type="ECO:0000313" key="2">
    <source>
        <dbReference type="EMBL" id="VAW28964.1"/>
    </source>
</evidence>
<feature type="coiled-coil region" evidence="1">
    <location>
        <begin position="577"/>
        <end position="604"/>
    </location>
</feature>
<protein>
    <submittedName>
        <fullName evidence="2">Uncharacterized protein</fullName>
    </submittedName>
</protein>
<dbReference type="PANTHER" id="PTHR30441:SF8">
    <property type="entry name" value="DUF748 DOMAIN-CONTAINING PROTEIN"/>
    <property type="match status" value="1"/>
</dbReference>
<dbReference type="CDD" id="cd06503">
    <property type="entry name" value="ATP-synt_Fo_b"/>
    <property type="match status" value="1"/>
</dbReference>
<organism evidence="2">
    <name type="scientific">hydrothermal vent metagenome</name>
    <dbReference type="NCBI Taxonomy" id="652676"/>
    <lineage>
        <taxon>unclassified sequences</taxon>
        <taxon>metagenomes</taxon>
        <taxon>ecological metagenomes</taxon>
    </lineage>
</organism>
<feature type="non-terminal residue" evidence="2">
    <location>
        <position position="1"/>
    </location>
</feature>
<dbReference type="AlphaFoldDB" id="A0A3B0VAP0"/>
<evidence type="ECO:0000256" key="1">
    <source>
        <dbReference type="SAM" id="Coils"/>
    </source>
</evidence>
<reference evidence="2" key="1">
    <citation type="submission" date="2018-06" db="EMBL/GenBank/DDBJ databases">
        <authorList>
            <person name="Zhirakovskaya E."/>
        </authorList>
    </citation>
    <scope>NUCLEOTIDE SEQUENCE</scope>
</reference>
<dbReference type="InterPro" id="IPR052894">
    <property type="entry name" value="AsmA-related"/>
</dbReference>
<name>A0A3B0VAP0_9ZZZZ</name>
<accession>A0A3B0VAP0</accession>
<dbReference type="GO" id="GO:0005886">
    <property type="term" value="C:plasma membrane"/>
    <property type="evidence" value="ECO:0007669"/>
    <property type="project" value="TreeGrafter"/>
</dbReference>
<dbReference type="GO" id="GO:0090313">
    <property type="term" value="P:regulation of protein targeting to membrane"/>
    <property type="evidence" value="ECO:0007669"/>
    <property type="project" value="TreeGrafter"/>
</dbReference>
<proteinExistence type="predicted"/>
<dbReference type="EMBL" id="UOES01000488">
    <property type="protein sequence ID" value="VAW28964.1"/>
    <property type="molecule type" value="Genomic_DNA"/>
</dbReference>
<dbReference type="PANTHER" id="PTHR30441">
    <property type="entry name" value="DUF748 DOMAIN-CONTAINING PROTEIN"/>
    <property type="match status" value="1"/>
</dbReference>
<sequence>DMDLNITSKNNSFKSVLSLVPALYATDFEGLTASGSVDFNTTLKGMYTDNRMPAFTISMGIKDGHFQYPDLPTSVDNVQFKMLVENADGNIDNTKIDISKFHIELGKNPIDATLKIDNLINYPLDLNASANINFAEMMQLFPMEGMELKGLLEANIQAKGVYDTLTSTIPASGQFSLTNFFYSDQEYLPQGMSISTAKASFTPESINLDAFESKVGQSDFAATGKLSNYINYALMPNEVLSGNLNLTSTNILVDEFMTTTETETEAIPDSTSTEEESYDTSIPKNIDFVIKANLKKIEYDGLLLTDAKGGLIIKDGVLDMKDLSTKTLGGKIIFNGVYDTKEPSAPKFDMALGINNISIQESFKAFNTVQKLAPIAENMQGNLTTNFSMSGDLDQELMPINKTVNGSGLLKIASAKLSGGKFVTALSKFTSKGAKEEMVLKDIKMQVSIENGAVNVAPFDVIIDGNKSTISGSTSLNGILDYKIATNIPAGQLGEQANAALNKLMGSSEKPSSKIKLNLGVTGPYDSPKVSLLGSDIKGAIKEQLTEVVVNKAAEIAKEQLGVDVPTSKEEISAKAKEEADKLLADAQTQADKVKVEAKKAAAQIRAEAQKQSDALVKEAGSNPFKKKAAEIAGKKLVDEGNKKAKQVEAEGTKKADAVMDKAKEQADAILAKGKQ</sequence>
<keyword evidence="1" id="KW-0175">Coiled coil</keyword>